<keyword evidence="2" id="KW-1185">Reference proteome</keyword>
<evidence type="ECO:0000313" key="1">
    <source>
        <dbReference type="EMBL" id="EEC44175.1"/>
    </source>
</evidence>
<dbReference type="EMBL" id="CM000625">
    <property type="protein sequence ID" value="EEC44175.1"/>
    <property type="molecule type" value="Genomic_DNA"/>
</dbReference>
<proteinExistence type="predicted"/>
<reference evidence="2" key="2">
    <citation type="submission" date="2008-08" db="EMBL/GenBank/DDBJ databases">
        <authorList>
            <consortium name="Diatom Consortium"/>
            <person name="Grigoriev I."/>
            <person name="Grimwood J."/>
            <person name="Kuo A."/>
            <person name="Otillar R.P."/>
            <person name="Salamov A."/>
            <person name="Detter J.C."/>
            <person name="Lindquist E."/>
            <person name="Shapiro H."/>
            <person name="Lucas S."/>
            <person name="Glavina del Rio T."/>
            <person name="Pitluck S."/>
            <person name="Rokhsar D."/>
            <person name="Bowler C."/>
        </authorList>
    </citation>
    <scope>GENOME REANNOTATION</scope>
    <source>
        <strain evidence="2">CCAP 1055/1</strain>
    </source>
</reference>
<dbReference type="PaxDb" id="2850-Phatr40375"/>
<gene>
    <name evidence="1" type="ORF">PHATRDRAFT_40375</name>
</gene>
<name>B7GB94_PHATC</name>
<sequence>MTRPQFTIRAFILAVVVLLVLYCNSGVYRPLRAPNGTRSQPVAFPNSQTTPLGSYAIAAGELPGYTGWGRPEFTLAGYFTAATPKGDTISAGDPYIIELQCRGHADCQTPSYFYVRAYGPAILTGRIEARGKGGYRALLYPVDPGVYTVEIVITISNPPPFDVFPLASKAAPILYEGYLLQDFPTTLTVLPNKMDHFTKLPVCNAADLLNDRSIYPHERARWKVVDQIRSKHHQSNTGDGTQVTFPAYQQSYNSLGVVADYQFHNCRLLVIPYRGENVTFNPFLCLQEPTHFILIGDSTMRIQHQIFQQYLSLPEMKHHSLTFIELYGGILRCNTYGPILEQELKVELERNSKSQAHRAVLFNTGLHDIHRLCGTEWEKDRRTYLTDPQLPCVEQYRRGLADLIHVVGTLPAAVKLFQTTTAGWPKYGNFGINWDPRYGQGLPLDASFVEYFNTIATTLLESHPYIGVVDGYWISLARPDNREIGPRAAIGPKLSHPGIEVVHAMVRIWSMVVLRNLCG</sequence>
<dbReference type="OMA" id="HERARWK"/>
<dbReference type="KEGG" id="pti:PHATRDRAFT_40375"/>
<dbReference type="GeneID" id="7198265"/>
<dbReference type="InParanoid" id="B7GB94"/>
<dbReference type="eggNOG" id="ENOG502SPJD">
    <property type="taxonomic scope" value="Eukaryota"/>
</dbReference>
<protein>
    <submittedName>
        <fullName evidence="1">Uncharacterized protein</fullName>
    </submittedName>
</protein>
<dbReference type="Proteomes" id="UP000000759">
    <property type="component" value="Chromosome 23"/>
</dbReference>
<dbReference type="HOGENOM" id="CLU_525303_0_0_1"/>
<accession>B7GB94</accession>
<reference evidence="1 2" key="1">
    <citation type="journal article" date="2008" name="Nature">
        <title>The Phaeodactylum genome reveals the evolutionary history of diatom genomes.</title>
        <authorList>
            <person name="Bowler C."/>
            <person name="Allen A.E."/>
            <person name="Badger J.H."/>
            <person name="Grimwood J."/>
            <person name="Jabbari K."/>
            <person name="Kuo A."/>
            <person name="Maheswari U."/>
            <person name="Martens C."/>
            <person name="Maumus F."/>
            <person name="Otillar R.P."/>
            <person name="Rayko E."/>
            <person name="Salamov A."/>
            <person name="Vandepoele K."/>
            <person name="Beszteri B."/>
            <person name="Gruber A."/>
            <person name="Heijde M."/>
            <person name="Katinka M."/>
            <person name="Mock T."/>
            <person name="Valentin K."/>
            <person name="Verret F."/>
            <person name="Berges J.A."/>
            <person name="Brownlee C."/>
            <person name="Cadoret J.P."/>
            <person name="Chiovitti A."/>
            <person name="Choi C.J."/>
            <person name="Coesel S."/>
            <person name="De Martino A."/>
            <person name="Detter J.C."/>
            <person name="Durkin C."/>
            <person name="Falciatore A."/>
            <person name="Fournet J."/>
            <person name="Haruta M."/>
            <person name="Huysman M.J."/>
            <person name="Jenkins B.D."/>
            <person name="Jiroutova K."/>
            <person name="Jorgensen R.E."/>
            <person name="Joubert Y."/>
            <person name="Kaplan A."/>
            <person name="Kroger N."/>
            <person name="Kroth P.G."/>
            <person name="La Roche J."/>
            <person name="Lindquist E."/>
            <person name="Lommer M."/>
            <person name="Martin-Jezequel V."/>
            <person name="Lopez P.J."/>
            <person name="Lucas S."/>
            <person name="Mangogna M."/>
            <person name="McGinnis K."/>
            <person name="Medlin L.K."/>
            <person name="Montsant A."/>
            <person name="Oudot-Le Secq M.P."/>
            <person name="Napoli C."/>
            <person name="Obornik M."/>
            <person name="Parker M.S."/>
            <person name="Petit J.L."/>
            <person name="Porcel B.M."/>
            <person name="Poulsen N."/>
            <person name="Robison M."/>
            <person name="Rychlewski L."/>
            <person name="Rynearson T.A."/>
            <person name="Schmutz J."/>
            <person name="Shapiro H."/>
            <person name="Siaut M."/>
            <person name="Stanley M."/>
            <person name="Sussman M.R."/>
            <person name="Taylor A.R."/>
            <person name="Vardi A."/>
            <person name="von Dassow P."/>
            <person name="Vyverman W."/>
            <person name="Willis A."/>
            <person name="Wyrwicz L.S."/>
            <person name="Rokhsar D.S."/>
            <person name="Weissenbach J."/>
            <person name="Armbrust E.V."/>
            <person name="Green B.R."/>
            <person name="Van de Peer Y."/>
            <person name="Grigoriev I.V."/>
        </authorList>
    </citation>
    <scope>NUCLEOTIDE SEQUENCE [LARGE SCALE GENOMIC DNA]</scope>
    <source>
        <strain evidence="1 2">CCAP 1055/1</strain>
    </source>
</reference>
<dbReference type="RefSeq" id="XP_002184426.1">
    <property type="nucleotide sequence ID" value="XM_002184390.1"/>
</dbReference>
<dbReference type="OrthoDB" id="45213at2759"/>
<dbReference type="AlphaFoldDB" id="B7GB94"/>
<evidence type="ECO:0000313" key="2">
    <source>
        <dbReference type="Proteomes" id="UP000000759"/>
    </source>
</evidence>
<organism evidence="1 2">
    <name type="scientific">Phaeodactylum tricornutum (strain CCAP 1055/1)</name>
    <dbReference type="NCBI Taxonomy" id="556484"/>
    <lineage>
        <taxon>Eukaryota</taxon>
        <taxon>Sar</taxon>
        <taxon>Stramenopiles</taxon>
        <taxon>Ochrophyta</taxon>
        <taxon>Bacillariophyta</taxon>
        <taxon>Bacillariophyceae</taxon>
        <taxon>Bacillariophycidae</taxon>
        <taxon>Naviculales</taxon>
        <taxon>Phaeodactylaceae</taxon>
        <taxon>Phaeodactylum</taxon>
    </lineage>
</organism>